<keyword evidence="1" id="KW-0596">Phosphopantetheine</keyword>
<dbReference type="Gene3D" id="3.40.47.10">
    <property type="match status" value="1"/>
</dbReference>
<keyword evidence="4" id="KW-0276">Fatty acid metabolism</keyword>
<dbReference type="SUPFAM" id="SSF51735">
    <property type="entry name" value="NAD(P)-binding Rossmann-fold domains"/>
    <property type="match status" value="1"/>
</dbReference>
<dbReference type="InterPro" id="IPR009081">
    <property type="entry name" value="PP-bd_ACP"/>
</dbReference>
<keyword evidence="11" id="KW-1185">Reference proteome</keyword>
<dbReference type="Pfam" id="PF00698">
    <property type="entry name" value="Acyl_transf_1"/>
    <property type="match status" value="1"/>
</dbReference>
<evidence type="ECO:0000313" key="11">
    <source>
        <dbReference type="Proteomes" id="UP000186040"/>
    </source>
</evidence>
<feature type="domain" description="Carrier" evidence="8">
    <location>
        <begin position="922"/>
        <end position="997"/>
    </location>
</feature>
<dbReference type="InterPro" id="IPR050091">
    <property type="entry name" value="PKS_NRPS_Biosynth_Enz"/>
</dbReference>
<dbReference type="GO" id="GO:0031177">
    <property type="term" value="F:phosphopantetheine binding"/>
    <property type="evidence" value="ECO:0007669"/>
    <property type="project" value="InterPro"/>
</dbReference>
<evidence type="ECO:0000256" key="7">
    <source>
        <dbReference type="ARBA" id="ARBA00023315"/>
    </source>
</evidence>
<dbReference type="PROSITE" id="PS52004">
    <property type="entry name" value="KS3_2"/>
    <property type="match status" value="1"/>
</dbReference>
<dbReference type="NCBIfam" id="TIGR01746">
    <property type="entry name" value="Thioester-redct"/>
    <property type="match status" value="1"/>
</dbReference>
<dbReference type="Gene3D" id="3.40.50.720">
    <property type="entry name" value="NAD(P)-binding Rossmann-like Domain"/>
    <property type="match status" value="1"/>
</dbReference>
<dbReference type="Gene3D" id="3.30.70.3290">
    <property type="match status" value="1"/>
</dbReference>
<dbReference type="SUPFAM" id="SSF55048">
    <property type="entry name" value="Probable ACP-binding domain of malonyl-CoA ACP transacylase"/>
    <property type="match status" value="1"/>
</dbReference>
<dbReference type="Pfam" id="PF22621">
    <property type="entry name" value="CurL-like_PKS_C"/>
    <property type="match status" value="1"/>
</dbReference>
<dbReference type="CDD" id="cd00833">
    <property type="entry name" value="PKS"/>
    <property type="match status" value="1"/>
</dbReference>
<dbReference type="GO" id="GO:0004312">
    <property type="term" value="F:fatty acid synthase activity"/>
    <property type="evidence" value="ECO:0007669"/>
    <property type="project" value="TreeGrafter"/>
</dbReference>
<dbReference type="InterPro" id="IPR020841">
    <property type="entry name" value="PKS_Beta-ketoAc_synthase_dom"/>
</dbReference>
<dbReference type="InterPro" id="IPR016035">
    <property type="entry name" value="Acyl_Trfase/lysoPLipase"/>
</dbReference>
<dbReference type="InterPro" id="IPR014030">
    <property type="entry name" value="Ketoacyl_synth_N"/>
</dbReference>
<dbReference type="Gene3D" id="1.10.1200.10">
    <property type="entry name" value="ACP-like"/>
    <property type="match status" value="1"/>
</dbReference>
<dbReference type="InterPro" id="IPR006162">
    <property type="entry name" value="Ppantetheine_attach_site"/>
</dbReference>
<dbReference type="Pfam" id="PF00109">
    <property type="entry name" value="ketoacyl-synt"/>
    <property type="match status" value="1"/>
</dbReference>
<dbReference type="InterPro" id="IPR014043">
    <property type="entry name" value="Acyl_transferase_dom"/>
</dbReference>
<dbReference type="EMBL" id="MKQR01000007">
    <property type="protein sequence ID" value="OLR94124.1"/>
    <property type="molecule type" value="Genomic_DNA"/>
</dbReference>
<dbReference type="PROSITE" id="PS00012">
    <property type="entry name" value="PHOSPHOPANTETHEINE"/>
    <property type="match status" value="1"/>
</dbReference>
<dbReference type="OrthoDB" id="9778690at2"/>
<dbReference type="PROSITE" id="PS50075">
    <property type="entry name" value="CARRIER"/>
    <property type="match status" value="1"/>
</dbReference>
<dbReference type="InterPro" id="IPR036291">
    <property type="entry name" value="NAD(P)-bd_dom_sf"/>
</dbReference>
<evidence type="ECO:0000256" key="2">
    <source>
        <dbReference type="ARBA" id="ARBA00022553"/>
    </source>
</evidence>
<evidence type="ECO:0000256" key="6">
    <source>
        <dbReference type="ARBA" id="ARBA00023268"/>
    </source>
</evidence>
<dbReference type="InterPro" id="IPR036736">
    <property type="entry name" value="ACP-like_sf"/>
</dbReference>
<feature type="domain" description="Ketosynthase family 3 (KS3)" evidence="9">
    <location>
        <begin position="14"/>
        <end position="440"/>
    </location>
</feature>
<evidence type="ECO:0000256" key="5">
    <source>
        <dbReference type="ARBA" id="ARBA00023098"/>
    </source>
</evidence>
<dbReference type="Gene3D" id="3.30.70.250">
    <property type="entry name" value="Malonyl-CoA ACP transacylase, ACP-binding"/>
    <property type="match status" value="1"/>
</dbReference>
<protein>
    <submittedName>
        <fullName evidence="10">Uncharacterized protein</fullName>
    </submittedName>
</protein>
<dbReference type="SMART" id="SM00823">
    <property type="entry name" value="PKS_PP"/>
    <property type="match status" value="1"/>
</dbReference>
<dbReference type="GO" id="GO:0006633">
    <property type="term" value="P:fatty acid biosynthetic process"/>
    <property type="evidence" value="ECO:0007669"/>
    <property type="project" value="TreeGrafter"/>
</dbReference>
<comment type="caution">
    <text evidence="10">The sequence shown here is derived from an EMBL/GenBank/DDBJ whole genome shotgun (WGS) entry which is preliminary data.</text>
</comment>
<dbReference type="SMART" id="SM00827">
    <property type="entry name" value="PKS_AT"/>
    <property type="match status" value="1"/>
</dbReference>
<reference evidence="10 11" key="1">
    <citation type="submission" date="2016-10" db="EMBL/GenBank/DDBJ databases">
        <title>The Draft Genome Sequence of Actinokineospora bangkokensis 44EHWT reveals the biosynthetic pathway of antifungal compounds Thailandins with unusual extender unit butylmalonyl-CoA.</title>
        <authorList>
            <person name="Greule A."/>
            <person name="Intra B."/>
            <person name="Flemming S."/>
            <person name="Rommel M.G."/>
            <person name="Panbangred W."/>
            <person name="Bechthold A."/>
        </authorList>
    </citation>
    <scope>NUCLEOTIDE SEQUENCE [LARGE SCALE GENOMIC DNA]</scope>
    <source>
        <strain evidence="10 11">44EHW</strain>
    </source>
</reference>
<dbReference type="InterPro" id="IPR016039">
    <property type="entry name" value="Thiolase-like"/>
</dbReference>
<evidence type="ECO:0000259" key="9">
    <source>
        <dbReference type="PROSITE" id="PS52004"/>
    </source>
</evidence>
<organism evidence="10 11">
    <name type="scientific">Actinokineospora bangkokensis</name>
    <dbReference type="NCBI Taxonomy" id="1193682"/>
    <lineage>
        <taxon>Bacteria</taxon>
        <taxon>Bacillati</taxon>
        <taxon>Actinomycetota</taxon>
        <taxon>Actinomycetes</taxon>
        <taxon>Pseudonocardiales</taxon>
        <taxon>Pseudonocardiaceae</taxon>
        <taxon>Actinokineospora</taxon>
    </lineage>
</organism>
<dbReference type="InterPro" id="IPR016036">
    <property type="entry name" value="Malonyl_transacylase_ACP-bd"/>
</dbReference>
<sequence>MSTANEVEAPDDGVEPIAIIGLACRVPGASAPGDFWRAMRAGVESITRFGRDELLAAGTPAEVLDDPDYVPASGHLEGADRFDAGFFGFNAGEAETMDPQHRLLAEVAWEAVEDSGHDPADFGGTVGVFAGTFMNKYQLTNLATNPRFQRSPMAPLARMFNDKDFLATRVAHLLDLTGPALTVQTACSTSLVATHLACQSLLNYECDAAIVGGVSVNVPLKTGYPVADSGLFSPDGHCRPFDADARGTVPGNGVVTVVLRRLSDALADRDHVYAVIRGSAINNDGSALKAGFAAPSVEGQARVITAAQVVAGVEPETIGYVEAHGTATQVGDPIEITALTQAFGTDRTGYCAIGSVKANIGHLDAAAGIAGLMRAALAVHHAQIPPNAGFRAPNPLLGLETTPFYVPADACDWRPDGHPRRAGVSSFGVGGTNAHVVLEQAPDAPAARPARPWQLLPLSARSRPAVDTATERLARFLEHTSTPLADVAYTLQKGRRAFGTRRFAVCADAADAVRALRGEEPNRLDTRQAPEGAREAVFAFPGGGMQHPDMGLDVYRSEPVFRAEVDECARLLEPRLGFDLRRLLFPSAFPPLEGKRVTGGVMMGRDQGAGVVSALFVVEYALAKQLMAWGVAPTAMIGHSLGEYVAACLAGVFSLADALEITLARGELFARMDPGKMLVIQLPEDEVLRLPLPERISVSAVNSPDLTVVAGPDADIAAFTKDLRDRGVDCRKVSVPVASHSWMVEPFLDEFVAKVAKLTLNTPAIPFVSSATGTWITDEEATSPEFWGRHLRNPVRFADGVRTVLARADRVLLEVGPGRALTALAAGQRIAPAPIAVPTMGLARDTLPDLAHLVSAVGRLWQAGVPVDWDAFHGDTAPQRASLPTYPFERKRYWVEAGKPRETAAEPDAVVEAAEQEVPDGAPRTDREKAVAAIWCDMLGVESVGVDDDFFDLGAHSLMVTQVTKELRRMGATSLTARDVMGAPTVAAMATLVDNALGTGTGRAVGTGPVLEDEVVLDPAITTEGLLPVAEGEPKAILLTGATGFVGAFLCAELLQRTKATVHCLVRAADEAAGLERVRAKLDSFGLTGPWLSRLRVVIGDLAQPLLGLGEERFTELAGVIDAVHHCGAWVNFVRPYRVLKAANVLGTQEVLRFAATTRLKPVHHVSTLAVLAGAFLTDTRVIGENDPLPPPIGHDTSYSQSKWVAEGLVDLARERGIPVSVYRAGGVLSDSRSGATNADDYVTKVIQGCVQLGLAPNRRYQLSVGTVDHLVRLIVEISLRPAATGRNYHAIDPVPLEWNTLFEELRHYGHDVRLVPFDEWRTTLVEHVDRDGEDNALAPLMAMIGETPDRDMPVMDCGNVLTALPPELARAPRLDREYFHRMLDFFTRGGLLPPVPTTTGV</sequence>
<dbReference type="InterPro" id="IPR013120">
    <property type="entry name" value="FAR_NAD-bd"/>
</dbReference>
<dbReference type="SUPFAM" id="SSF47336">
    <property type="entry name" value="ACP-like"/>
    <property type="match status" value="1"/>
</dbReference>
<keyword evidence="5" id="KW-0443">Lipid metabolism</keyword>
<keyword evidence="3" id="KW-0808">Transferase</keyword>
<dbReference type="Proteomes" id="UP000186040">
    <property type="component" value="Unassembled WGS sequence"/>
</dbReference>
<proteinExistence type="predicted"/>
<dbReference type="InterPro" id="IPR020806">
    <property type="entry name" value="PKS_PP-bd"/>
</dbReference>
<dbReference type="STRING" id="1193682.BJP25_09915"/>
<dbReference type="SUPFAM" id="SSF53901">
    <property type="entry name" value="Thiolase-like"/>
    <property type="match status" value="1"/>
</dbReference>
<keyword evidence="2" id="KW-0597">Phosphoprotein</keyword>
<dbReference type="FunFam" id="3.40.47.10:FF:000042">
    <property type="entry name" value="Polyketide synthase Pks13"/>
    <property type="match status" value="1"/>
</dbReference>
<evidence type="ECO:0000256" key="1">
    <source>
        <dbReference type="ARBA" id="ARBA00022450"/>
    </source>
</evidence>
<dbReference type="RefSeq" id="WP_075973504.1">
    <property type="nucleotide sequence ID" value="NZ_MKQR01000007.1"/>
</dbReference>
<dbReference type="InterPro" id="IPR014031">
    <property type="entry name" value="Ketoacyl_synth_C"/>
</dbReference>
<dbReference type="Pfam" id="PF00550">
    <property type="entry name" value="PP-binding"/>
    <property type="match status" value="1"/>
</dbReference>
<dbReference type="Gene3D" id="3.40.366.10">
    <property type="entry name" value="Malonyl-Coenzyme A Acyl Carrier Protein, domain 2"/>
    <property type="match status" value="1"/>
</dbReference>
<name>A0A1Q9LQ54_9PSEU</name>
<dbReference type="InterPro" id="IPR010080">
    <property type="entry name" value="Thioester_reductase-like_dom"/>
</dbReference>
<dbReference type="PANTHER" id="PTHR43775">
    <property type="entry name" value="FATTY ACID SYNTHASE"/>
    <property type="match status" value="1"/>
</dbReference>
<dbReference type="Pfam" id="PF07993">
    <property type="entry name" value="NAD_binding_4"/>
    <property type="match status" value="1"/>
</dbReference>
<evidence type="ECO:0000256" key="3">
    <source>
        <dbReference type="ARBA" id="ARBA00022679"/>
    </source>
</evidence>
<dbReference type="SMART" id="SM00825">
    <property type="entry name" value="PKS_KS"/>
    <property type="match status" value="1"/>
</dbReference>
<gene>
    <name evidence="10" type="ORF">BJP25_09915</name>
</gene>
<keyword evidence="7" id="KW-0012">Acyltransferase</keyword>
<dbReference type="CDD" id="cd05235">
    <property type="entry name" value="SDR_e1"/>
    <property type="match status" value="1"/>
</dbReference>
<evidence type="ECO:0000259" key="8">
    <source>
        <dbReference type="PROSITE" id="PS50075"/>
    </source>
</evidence>
<evidence type="ECO:0000313" key="10">
    <source>
        <dbReference type="EMBL" id="OLR94124.1"/>
    </source>
</evidence>
<dbReference type="InterPro" id="IPR001227">
    <property type="entry name" value="Ac_transferase_dom_sf"/>
</dbReference>
<keyword evidence="6" id="KW-0511">Multifunctional enzyme</keyword>
<evidence type="ECO:0000256" key="4">
    <source>
        <dbReference type="ARBA" id="ARBA00022832"/>
    </source>
</evidence>
<dbReference type="SUPFAM" id="SSF52151">
    <property type="entry name" value="FabD/lysophospholipase-like"/>
    <property type="match status" value="1"/>
</dbReference>
<dbReference type="Pfam" id="PF02801">
    <property type="entry name" value="Ketoacyl-synt_C"/>
    <property type="match status" value="1"/>
</dbReference>
<dbReference type="PANTHER" id="PTHR43775:SF51">
    <property type="entry name" value="INACTIVE PHENOLPHTHIOCEROL SYNTHESIS POLYKETIDE SYNTHASE TYPE I PKS1-RELATED"/>
    <property type="match status" value="1"/>
</dbReference>
<accession>A0A1Q9LQ54</accession>